<feature type="domain" description="DUF4037" evidence="1">
    <location>
        <begin position="123"/>
        <end position="220"/>
    </location>
</feature>
<name>A0ABW3DZQ4_9ACTN</name>
<evidence type="ECO:0000259" key="1">
    <source>
        <dbReference type="Pfam" id="PF13228"/>
    </source>
</evidence>
<evidence type="ECO:0000313" key="3">
    <source>
        <dbReference type="Proteomes" id="UP001597024"/>
    </source>
</evidence>
<keyword evidence="3" id="KW-1185">Reference proteome</keyword>
<dbReference type="Proteomes" id="UP001597024">
    <property type="component" value="Unassembled WGS sequence"/>
</dbReference>
<dbReference type="InterPro" id="IPR025117">
    <property type="entry name" value="DUF4037"/>
</dbReference>
<evidence type="ECO:0000313" key="2">
    <source>
        <dbReference type="EMBL" id="MFD0888321.1"/>
    </source>
</evidence>
<accession>A0ABW3DZQ4</accession>
<proteinExistence type="predicted"/>
<comment type="caution">
    <text evidence="2">The sequence shown here is derived from an EMBL/GenBank/DDBJ whole genome shotgun (WGS) entry which is preliminary data.</text>
</comment>
<protein>
    <submittedName>
        <fullName evidence="2">DUF4037 domain-containing protein</fullName>
    </submittedName>
</protein>
<reference evidence="3" key="1">
    <citation type="journal article" date="2019" name="Int. J. Syst. Evol. Microbiol.">
        <title>The Global Catalogue of Microorganisms (GCM) 10K type strain sequencing project: providing services to taxonomists for standard genome sequencing and annotation.</title>
        <authorList>
            <consortium name="The Broad Institute Genomics Platform"/>
            <consortium name="The Broad Institute Genome Sequencing Center for Infectious Disease"/>
            <person name="Wu L."/>
            <person name="Ma J."/>
        </authorList>
    </citation>
    <scope>NUCLEOTIDE SEQUENCE [LARGE SCALE GENOMIC DNA]</scope>
    <source>
        <strain evidence="3">CCUG 62974</strain>
    </source>
</reference>
<dbReference type="Pfam" id="PF13228">
    <property type="entry name" value="DUF4037"/>
    <property type="match status" value="1"/>
</dbReference>
<dbReference type="EMBL" id="JBHTHX010001278">
    <property type="protein sequence ID" value="MFD0888321.1"/>
    <property type="molecule type" value="Genomic_DNA"/>
</dbReference>
<gene>
    <name evidence="2" type="ORF">ACFQ08_27610</name>
</gene>
<organism evidence="2 3">
    <name type="scientific">Streptosporangium algeriense</name>
    <dbReference type="NCBI Taxonomy" id="1682748"/>
    <lineage>
        <taxon>Bacteria</taxon>
        <taxon>Bacillati</taxon>
        <taxon>Actinomycetota</taxon>
        <taxon>Actinomycetes</taxon>
        <taxon>Streptosporangiales</taxon>
        <taxon>Streptosporangiaceae</taxon>
        <taxon>Streptosporangium</taxon>
    </lineage>
</organism>
<sequence length="332" mass="35212">MNEVMSSFVPGLQFSRDFYAQAVRPVIAGVAHSAALIGPGSEVLAFDTERSAARGWGPRVVVFVPAGLVGEVTASLVEELPRVFGGYPVVVGAEGGVRVAEASVWLSDRLGFDPLAGAGVLDWLSAPWQRLAEVTRGEVFHDGLGVLERVRSALRWYPADLERYVLACQWRRVARLESFPRRCGETGDDLGSAVFTAALVGELMRLVLLVRRRYPPYAKWVGGAFARLSGTAELGEVLSLAVGAAGWRARERYLGQAVERVAVLQGRLGRLGSVPGVEGGAWGLAEALAGGVVDPVVRGFPLTGSVDQLGGGAELLEDPRRCRAAVGAVLGL</sequence>